<protein>
    <submittedName>
        <fullName evidence="3">Uncharacterized protein</fullName>
    </submittedName>
</protein>
<dbReference type="EMBL" id="KZ819640">
    <property type="protein sequence ID" value="PWN87312.1"/>
    <property type="molecule type" value="Genomic_DNA"/>
</dbReference>
<dbReference type="InParanoid" id="A0A316YDN9"/>
<keyword evidence="4" id="KW-1185">Reference proteome</keyword>
<dbReference type="GeneID" id="37040233"/>
<evidence type="ECO:0000313" key="4">
    <source>
        <dbReference type="Proteomes" id="UP000245768"/>
    </source>
</evidence>
<accession>A0A316YDN9</accession>
<dbReference type="RefSeq" id="XP_025374510.1">
    <property type="nucleotide sequence ID" value="XM_025518317.1"/>
</dbReference>
<gene>
    <name evidence="3" type="ORF">FA10DRAFT_182895</name>
</gene>
<organism evidence="3 4">
    <name type="scientific">Acaromyces ingoldii</name>
    <dbReference type="NCBI Taxonomy" id="215250"/>
    <lineage>
        <taxon>Eukaryota</taxon>
        <taxon>Fungi</taxon>
        <taxon>Dikarya</taxon>
        <taxon>Basidiomycota</taxon>
        <taxon>Ustilaginomycotina</taxon>
        <taxon>Exobasidiomycetes</taxon>
        <taxon>Exobasidiales</taxon>
        <taxon>Cryptobasidiaceae</taxon>
        <taxon>Acaromyces</taxon>
    </lineage>
</organism>
<reference evidence="3 4" key="1">
    <citation type="journal article" date="2018" name="Mol. Biol. Evol.">
        <title>Broad Genomic Sampling Reveals a Smut Pathogenic Ancestry of the Fungal Clade Ustilaginomycotina.</title>
        <authorList>
            <person name="Kijpornyongpan T."/>
            <person name="Mondo S.J."/>
            <person name="Barry K."/>
            <person name="Sandor L."/>
            <person name="Lee J."/>
            <person name="Lipzen A."/>
            <person name="Pangilinan J."/>
            <person name="LaButti K."/>
            <person name="Hainaut M."/>
            <person name="Henrissat B."/>
            <person name="Grigoriev I.V."/>
            <person name="Spatafora J.W."/>
            <person name="Aime M.C."/>
        </authorList>
    </citation>
    <scope>NUCLEOTIDE SEQUENCE [LARGE SCALE GENOMIC DNA]</scope>
    <source>
        <strain evidence="3 4">MCA 4198</strain>
    </source>
</reference>
<keyword evidence="2" id="KW-0732">Signal</keyword>
<proteinExistence type="predicted"/>
<name>A0A316YDN9_9BASI</name>
<feature type="region of interest" description="Disordered" evidence="1">
    <location>
        <begin position="27"/>
        <end position="55"/>
    </location>
</feature>
<evidence type="ECO:0000256" key="1">
    <source>
        <dbReference type="SAM" id="MobiDB-lite"/>
    </source>
</evidence>
<feature type="signal peptide" evidence="2">
    <location>
        <begin position="1"/>
        <end position="23"/>
    </location>
</feature>
<sequence length="188" mass="20588">MSASMRCLLAISIGGFLFSSVLGQASNDKPVSSRNNPTTQQVVTPSHTPLSSLPDRPQSAARLLVQLPSVSCEDRSHQAFHVNGQEQSDSLETTTHDLHLLGKTPTRQVRSPLGCNDDTITTYIRSNGREKTWTKVFRPAVDRSSSHTVYGLINGLPSSPHAHNGADDAYEDKRLRKRGWIEDTAALI</sequence>
<evidence type="ECO:0000256" key="2">
    <source>
        <dbReference type="SAM" id="SignalP"/>
    </source>
</evidence>
<feature type="chain" id="PRO_5016281808" evidence="2">
    <location>
        <begin position="24"/>
        <end position="188"/>
    </location>
</feature>
<dbReference type="Proteomes" id="UP000245768">
    <property type="component" value="Unassembled WGS sequence"/>
</dbReference>
<dbReference type="AlphaFoldDB" id="A0A316YDN9"/>
<feature type="compositionally biased region" description="Polar residues" evidence="1">
    <location>
        <begin position="27"/>
        <end position="51"/>
    </location>
</feature>
<evidence type="ECO:0000313" key="3">
    <source>
        <dbReference type="EMBL" id="PWN87312.1"/>
    </source>
</evidence>